<organism evidence="1 2">
    <name type="scientific">Chlorocebus sabaeus</name>
    <name type="common">Green monkey</name>
    <name type="synonym">Simia sabaea</name>
    <dbReference type="NCBI Taxonomy" id="60711"/>
    <lineage>
        <taxon>Eukaryota</taxon>
        <taxon>Metazoa</taxon>
        <taxon>Chordata</taxon>
        <taxon>Craniata</taxon>
        <taxon>Vertebrata</taxon>
        <taxon>Euteleostomi</taxon>
        <taxon>Mammalia</taxon>
        <taxon>Eutheria</taxon>
        <taxon>Euarchontoglires</taxon>
        <taxon>Primates</taxon>
        <taxon>Haplorrhini</taxon>
        <taxon>Catarrhini</taxon>
        <taxon>Cercopithecidae</taxon>
        <taxon>Cercopithecinae</taxon>
        <taxon>Chlorocebus</taxon>
    </lineage>
</organism>
<protein>
    <submittedName>
        <fullName evidence="1">Uncharacterized protein</fullName>
    </submittedName>
</protein>
<dbReference type="EMBL" id="AQIB01047881">
    <property type="status" value="NOT_ANNOTATED_CDS"/>
    <property type="molecule type" value="Genomic_DNA"/>
</dbReference>
<reference evidence="1" key="3">
    <citation type="submission" date="2025-09" db="UniProtKB">
        <authorList>
            <consortium name="Ensembl"/>
        </authorList>
    </citation>
    <scope>IDENTIFICATION</scope>
</reference>
<reference evidence="1 2" key="1">
    <citation type="submission" date="2014-03" db="EMBL/GenBank/DDBJ databases">
        <authorList>
            <person name="Warren W."/>
            <person name="Wilson R.K."/>
        </authorList>
    </citation>
    <scope>NUCLEOTIDE SEQUENCE</scope>
</reference>
<proteinExistence type="predicted"/>
<evidence type="ECO:0000313" key="2">
    <source>
        <dbReference type="Proteomes" id="UP000029965"/>
    </source>
</evidence>
<name>A0A0D9RGE9_CHLSB</name>
<dbReference type="GeneTree" id="ENSGT01050000247982"/>
<dbReference type="STRING" id="60711.ENSCSAP00000007688"/>
<dbReference type="PANTHER" id="PTHR46254">
    <property type="entry name" value="PROTEIN GVQW1-RELATED"/>
    <property type="match status" value="1"/>
</dbReference>
<dbReference type="eggNOG" id="ENOG502QXAF">
    <property type="taxonomic scope" value="Eukaryota"/>
</dbReference>
<dbReference type="AlphaFoldDB" id="A0A0D9RGE9"/>
<accession>A0A0D9RGE9</accession>
<dbReference type="Proteomes" id="UP000029965">
    <property type="component" value="Chromosome 24"/>
</dbReference>
<sequence length="73" mass="8507">QMESHSIAQAGAQWHNLGSLQALPPRFMPFSCFSLWSSWDYRPQMNLCTTKLRIIALAFRRQEMVSLDQFFAL</sequence>
<evidence type="ECO:0000313" key="1">
    <source>
        <dbReference type="Ensembl" id="ENSCSAP00000007688.1"/>
    </source>
</evidence>
<reference evidence="1" key="2">
    <citation type="submission" date="2025-08" db="UniProtKB">
        <authorList>
            <consortium name="Ensembl"/>
        </authorList>
    </citation>
    <scope>IDENTIFICATION</scope>
</reference>
<dbReference type="Bgee" id="ENSCSAG00000011486">
    <property type="expression patterns" value="Expressed in liver and 1 other cell type or tissue"/>
</dbReference>
<dbReference type="Ensembl" id="ENSCSAT00000009573.1">
    <property type="protein sequence ID" value="ENSCSAP00000007688.1"/>
    <property type="gene ID" value="ENSCSAG00000011486.1"/>
</dbReference>
<keyword evidence="2" id="KW-1185">Reference proteome</keyword>